<keyword evidence="6" id="KW-1003">Cell membrane</keyword>
<reference evidence="8 9" key="1">
    <citation type="submission" date="2021-09" db="EMBL/GenBank/DDBJ databases">
        <title>Isoptericola luteus sp. nov., a novel bacterium isolated from Harbin, the capital city of Heilongjiang province.</title>
        <authorList>
            <person name="Li J."/>
        </authorList>
    </citation>
    <scope>NUCLEOTIDE SEQUENCE [LARGE SCALE GENOMIC DNA]</scope>
    <source>
        <strain evidence="8 9">NEAU-Y5</strain>
    </source>
</reference>
<keyword evidence="4 6" id="KW-1133">Transmembrane helix</keyword>
<feature type="region of interest" description="Disordered" evidence="7">
    <location>
        <begin position="268"/>
        <end position="328"/>
    </location>
</feature>
<dbReference type="RefSeq" id="WP_225565228.1">
    <property type="nucleotide sequence ID" value="NZ_JAIXCQ010000005.1"/>
</dbReference>
<evidence type="ECO:0000256" key="4">
    <source>
        <dbReference type="ARBA" id="ARBA00022989"/>
    </source>
</evidence>
<evidence type="ECO:0000256" key="1">
    <source>
        <dbReference type="ARBA" id="ARBA00004370"/>
    </source>
</evidence>
<organism evidence="8 9">
    <name type="scientific">Isoptericola luteus</name>
    <dbReference type="NCBI Taxonomy" id="2879484"/>
    <lineage>
        <taxon>Bacteria</taxon>
        <taxon>Bacillati</taxon>
        <taxon>Actinomycetota</taxon>
        <taxon>Actinomycetes</taxon>
        <taxon>Micrococcales</taxon>
        <taxon>Promicromonosporaceae</taxon>
        <taxon>Isoptericola</taxon>
    </lineage>
</organism>
<dbReference type="PANTHER" id="PTHR23427">
    <property type="entry name" value="SURFEIT LOCUS PROTEIN"/>
    <property type="match status" value="1"/>
</dbReference>
<dbReference type="CDD" id="cd06662">
    <property type="entry name" value="SURF1"/>
    <property type="match status" value="1"/>
</dbReference>
<name>A0ABS7ZEI9_9MICO</name>
<keyword evidence="9" id="KW-1185">Reference proteome</keyword>
<dbReference type="PANTHER" id="PTHR23427:SF2">
    <property type="entry name" value="SURFEIT LOCUS PROTEIN 1"/>
    <property type="match status" value="1"/>
</dbReference>
<sequence length="328" mass="34357">MTTPVPEQPSPDGADAPRTRRQWVTLGLAAVLLAALCVLAAFWQWHRYTDRQAQIDLVESNYASAPVPLGDVLDGPGDTLGDDDVWRPVEATGTYRPQDTVLLRNRPVGGTAGFHLLVPFETTLADGQQVVLVVDRGFVPVGADASEPAAVPDPPDGEVRVEVTMRADEPASDRGTPDGQVQAISTDQVLAAGPGGGAWAQGRTVGAYGQLRAEDPAPTTALVALPEPDTDPGSHLSYTFQWCVFALGAVGGFVALWRRETRPATVTAGDLLAAGPDPGGSRGRGAARPRRAPRRVDEDYEDALIDAAEDSAAAGGGTPRQARDTSSA</sequence>
<comment type="subcellular location">
    <subcellularLocation>
        <location evidence="6">Cell membrane</location>
        <topology evidence="6">Multi-pass membrane protein</topology>
    </subcellularLocation>
    <subcellularLocation>
        <location evidence="1">Membrane</location>
    </subcellularLocation>
</comment>
<evidence type="ECO:0000256" key="3">
    <source>
        <dbReference type="ARBA" id="ARBA00022692"/>
    </source>
</evidence>
<evidence type="ECO:0000313" key="8">
    <source>
        <dbReference type="EMBL" id="MCA5893456.1"/>
    </source>
</evidence>
<comment type="similarity">
    <text evidence="2 6">Belongs to the SURF1 family.</text>
</comment>
<keyword evidence="5 6" id="KW-0472">Membrane</keyword>
<dbReference type="EMBL" id="JAIXCQ010000005">
    <property type="protein sequence ID" value="MCA5893456.1"/>
    <property type="molecule type" value="Genomic_DNA"/>
</dbReference>
<dbReference type="Pfam" id="PF02104">
    <property type="entry name" value="SURF1"/>
    <property type="match status" value="1"/>
</dbReference>
<feature type="transmembrane region" description="Helical" evidence="6">
    <location>
        <begin position="23"/>
        <end position="45"/>
    </location>
</feature>
<evidence type="ECO:0000313" key="9">
    <source>
        <dbReference type="Proteomes" id="UP001319870"/>
    </source>
</evidence>
<dbReference type="InterPro" id="IPR002994">
    <property type="entry name" value="Surf1/Shy1"/>
</dbReference>
<dbReference type="Proteomes" id="UP001319870">
    <property type="component" value="Unassembled WGS sequence"/>
</dbReference>
<evidence type="ECO:0000256" key="2">
    <source>
        <dbReference type="ARBA" id="ARBA00007165"/>
    </source>
</evidence>
<evidence type="ECO:0000256" key="5">
    <source>
        <dbReference type="ARBA" id="ARBA00023136"/>
    </source>
</evidence>
<accession>A0ABS7ZEI9</accession>
<dbReference type="InterPro" id="IPR045214">
    <property type="entry name" value="Surf1/Surf4"/>
</dbReference>
<evidence type="ECO:0000256" key="6">
    <source>
        <dbReference type="RuleBase" id="RU363076"/>
    </source>
</evidence>
<proteinExistence type="inferred from homology"/>
<dbReference type="PROSITE" id="PS50895">
    <property type="entry name" value="SURF1"/>
    <property type="match status" value="1"/>
</dbReference>
<gene>
    <name evidence="8" type="ORF">LEP48_08835</name>
</gene>
<protein>
    <recommendedName>
        <fullName evidence="6">SURF1-like protein</fullName>
    </recommendedName>
</protein>
<comment type="caution">
    <text evidence="8">The sequence shown here is derived from an EMBL/GenBank/DDBJ whole genome shotgun (WGS) entry which is preliminary data.</text>
</comment>
<feature type="compositionally biased region" description="Acidic residues" evidence="7">
    <location>
        <begin position="298"/>
        <end position="309"/>
    </location>
</feature>
<evidence type="ECO:0000256" key="7">
    <source>
        <dbReference type="SAM" id="MobiDB-lite"/>
    </source>
</evidence>
<feature type="transmembrane region" description="Helical" evidence="6">
    <location>
        <begin position="238"/>
        <end position="257"/>
    </location>
</feature>
<keyword evidence="3 6" id="KW-0812">Transmembrane</keyword>